<keyword evidence="8" id="KW-1185">Reference proteome</keyword>
<dbReference type="Pfam" id="PF02814">
    <property type="entry name" value="UreE_N"/>
    <property type="match status" value="1"/>
</dbReference>
<dbReference type="InterPro" id="IPR004029">
    <property type="entry name" value="UreE_N"/>
</dbReference>
<dbReference type="PIRSF" id="PIRSF036402">
    <property type="entry name" value="Ureas_acces_UreE"/>
    <property type="match status" value="1"/>
</dbReference>
<comment type="caution">
    <text evidence="7">The sequence shown here is derived from an EMBL/GenBank/DDBJ whole genome shotgun (WGS) entry which is preliminary data.</text>
</comment>
<comment type="subcellular location">
    <subcellularLocation>
        <location evidence="1 5">Cytoplasm</location>
    </subcellularLocation>
</comment>
<dbReference type="Gene3D" id="3.30.70.790">
    <property type="entry name" value="UreE, C-terminal domain"/>
    <property type="match status" value="1"/>
</dbReference>
<evidence type="ECO:0000313" key="8">
    <source>
        <dbReference type="Proteomes" id="UP001212499"/>
    </source>
</evidence>
<comment type="function">
    <text evidence="5">Involved in urease metallocenter assembly. Binds nickel. Probably functions as a nickel donor during metallocenter assembly.</text>
</comment>
<dbReference type="Gene3D" id="2.60.260.20">
    <property type="entry name" value="Urease metallochaperone UreE, N-terminal domain"/>
    <property type="match status" value="1"/>
</dbReference>
<dbReference type="SUPFAM" id="SSF69287">
    <property type="entry name" value="Urease metallochaperone UreE, N-terminal domain"/>
    <property type="match status" value="1"/>
</dbReference>
<gene>
    <name evidence="5 7" type="primary">ureE</name>
    <name evidence="7" type="ORF">PN457_10465</name>
</gene>
<dbReference type="HAMAP" id="MF_00822">
    <property type="entry name" value="UreE"/>
    <property type="match status" value="1"/>
</dbReference>
<evidence type="ECO:0000256" key="5">
    <source>
        <dbReference type="HAMAP-Rule" id="MF_00822"/>
    </source>
</evidence>
<evidence type="ECO:0000256" key="2">
    <source>
        <dbReference type="ARBA" id="ARBA00022490"/>
    </source>
</evidence>
<dbReference type="NCBIfam" id="NF009751">
    <property type="entry name" value="PRK13261.1-1"/>
    <property type="match status" value="1"/>
</dbReference>
<name>A0ABT5ARY0_9CYAN</name>
<sequence>MLIFTQRQPPNPDASVSFTLPLTAEERTRVRHRWETEDGQVIFTRLPRGVILQDGDILQSETHKEKVRITAKPETVLTVLAPTPLLLMRAVYHLGNRHVPVEITSSYLRLLPDSVLRTMLEQLGLEVIEETLPFQPELGAYGHHYSH</sequence>
<dbReference type="CDD" id="cd00571">
    <property type="entry name" value="UreE"/>
    <property type="match status" value="1"/>
</dbReference>
<proteinExistence type="inferred from homology"/>
<keyword evidence="4 5" id="KW-0143">Chaperone</keyword>
<dbReference type="Pfam" id="PF05194">
    <property type="entry name" value="UreE_C"/>
    <property type="match status" value="1"/>
</dbReference>
<evidence type="ECO:0000256" key="1">
    <source>
        <dbReference type="ARBA" id="ARBA00004496"/>
    </source>
</evidence>
<dbReference type="RefSeq" id="WP_271733230.1">
    <property type="nucleotide sequence ID" value="NZ_JANQDP010000120.1"/>
</dbReference>
<dbReference type="InterPro" id="IPR007864">
    <property type="entry name" value="UreE_C_dom"/>
</dbReference>
<reference evidence="7 8" key="1">
    <citation type="submission" date="2023-01" db="EMBL/GenBank/DDBJ databases">
        <title>Genomes from the Australian National Cyanobacteria Reference Collection.</title>
        <authorList>
            <person name="Willis A."/>
            <person name="Lee E.M.F."/>
        </authorList>
    </citation>
    <scope>NUCLEOTIDE SEQUENCE [LARGE SCALE GENOMIC DNA]</scope>
    <source>
        <strain evidence="7 8">CS-1033</strain>
    </source>
</reference>
<feature type="domain" description="UreE urease accessory N-terminal" evidence="6">
    <location>
        <begin position="1"/>
        <end position="67"/>
    </location>
</feature>
<keyword evidence="2 5" id="KW-0963">Cytoplasm</keyword>
<organism evidence="7 8">
    <name type="scientific">Anabaenopsis arnoldii</name>
    <dbReference type="NCBI Taxonomy" id="2152938"/>
    <lineage>
        <taxon>Bacteria</taxon>
        <taxon>Bacillati</taxon>
        <taxon>Cyanobacteriota</taxon>
        <taxon>Cyanophyceae</taxon>
        <taxon>Nostocales</taxon>
        <taxon>Nodulariaceae</taxon>
        <taxon>Anabaenopsis</taxon>
    </lineage>
</organism>
<evidence type="ECO:0000259" key="6">
    <source>
        <dbReference type="SMART" id="SM00988"/>
    </source>
</evidence>
<keyword evidence="3 5" id="KW-0533">Nickel</keyword>
<dbReference type="Proteomes" id="UP001212499">
    <property type="component" value="Unassembled WGS sequence"/>
</dbReference>
<evidence type="ECO:0000313" key="7">
    <source>
        <dbReference type="EMBL" id="MDB9540075.1"/>
    </source>
</evidence>
<comment type="similarity">
    <text evidence="5">Belongs to the UreE family.</text>
</comment>
<dbReference type="EMBL" id="JAQMUH010000117">
    <property type="protein sequence ID" value="MDB9540075.1"/>
    <property type="molecule type" value="Genomic_DNA"/>
</dbReference>
<dbReference type="InterPro" id="IPR012406">
    <property type="entry name" value="UreE"/>
</dbReference>
<evidence type="ECO:0000256" key="4">
    <source>
        <dbReference type="ARBA" id="ARBA00023186"/>
    </source>
</evidence>
<dbReference type="SUPFAM" id="SSF69737">
    <property type="entry name" value="Urease metallochaperone UreE, C-terminal domain"/>
    <property type="match status" value="1"/>
</dbReference>
<dbReference type="InterPro" id="IPR036118">
    <property type="entry name" value="UreE_N_sf"/>
</dbReference>
<accession>A0ABT5ARY0</accession>
<evidence type="ECO:0000256" key="3">
    <source>
        <dbReference type="ARBA" id="ARBA00022596"/>
    </source>
</evidence>
<dbReference type="SMART" id="SM00988">
    <property type="entry name" value="UreE_N"/>
    <property type="match status" value="1"/>
</dbReference>
<protein>
    <recommendedName>
        <fullName evidence="5">Urease accessory protein UreE</fullName>
    </recommendedName>
</protein>